<dbReference type="Proteomes" id="UP000198718">
    <property type="component" value="Unassembled WGS sequence"/>
</dbReference>
<dbReference type="FunFam" id="3.40.50.300:FF:000006">
    <property type="entry name" value="DNA-binding transcriptional regulator NtrC"/>
    <property type="match status" value="1"/>
</dbReference>
<dbReference type="Pfam" id="PF25601">
    <property type="entry name" value="AAA_lid_14"/>
    <property type="match status" value="1"/>
</dbReference>
<dbReference type="Pfam" id="PF00989">
    <property type="entry name" value="PAS"/>
    <property type="match status" value="1"/>
</dbReference>
<evidence type="ECO:0000313" key="8">
    <source>
        <dbReference type="Proteomes" id="UP000198718"/>
    </source>
</evidence>
<dbReference type="STRING" id="393762.SAMN05660472_00585"/>
<dbReference type="Gene3D" id="3.40.50.300">
    <property type="entry name" value="P-loop containing nucleotide triphosphate hydrolases"/>
    <property type="match status" value="1"/>
</dbReference>
<evidence type="ECO:0000256" key="2">
    <source>
        <dbReference type="ARBA" id="ARBA00022797"/>
    </source>
</evidence>
<dbReference type="GO" id="GO:0006355">
    <property type="term" value="P:regulation of DNA-templated transcription"/>
    <property type="evidence" value="ECO:0007669"/>
    <property type="project" value="InterPro"/>
</dbReference>
<dbReference type="Gene3D" id="1.10.8.60">
    <property type="match status" value="1"/>
</dbReference>
<dbReference type="PROSITE" id="PS50112">
    <property type="entry name" value="PAS"/>
    <property type="match status" value="1"/>
</dbReference>
<evidence type="ECO:0000256" key="4">
    <source>
        <dbReference type="ARBA" id="ARBA00029500"/>
    </source>
</evidence>
<dbReference type="InterPro" id="IPR002078">
    <property type="entry name" value="Sigma_54_int"/>
</dbReference>
<dbReference type="InterPro" id="IPR035965">
    <property type="entry name" value="PAS-like_dom_sf"/>
</dbReference>
<dbReference type="NCBIfam" id="TIGR00229">
    <property type="entry name" value="sensory_box"/>
    <property type="match status" value="1"/>
</dbReference>
<feature type="domain" description="Sigma-54 factor interaction" evidence="5">
    <location>
        <begin position="150"/>
        <end position="378"/>
    </location>
</feature>
<evidence type="ECO:0000256" key="1">
    <source>
        <dbReference type="ARBA" id="ARBA00022741"/>
    </source>
</evidence>
<dbReference type="SUPFAM" id="SSF55785">
    <property type="entry name" value="PYP-like sensor domain (PAS domain)"/>
    <property type="match status" value="1"/>
</dbReference>
<dbReference type="GO" id="GO:0003677">
    <property type="term" value="F:DNA binding"/>
    <property type="evidence" value="ECO:0007669"/>
    <property type="project" value="UniProtKB-KW"/>
</dbReference>
<dbReference type="Pfam" id="PF00158">
    <property type="entry name" value="Sigma54_activat"/>
    <property type="match status" value="1"/>
</dbReference>
<protein>
    <recommendedName>
        <fullName evidence="4">HTH-type transcriptional regulatory protein TyrR</fullName>
    </recommendedName>
</protein>
<dbReference type="SUPFAM" id="SSF52540">
    <property type="entry name" value="P-loop containing nucleoside triphosphate hydrolases"/>
    <property type="match status" value="1"/>
</dbReference>
<evidence type="ECO:0000256" key="3">
    <source>
        <dbReference type="ARBA" id="ARBA00022840"/>
    </source>
</evidence>
<gene>
    <name evidence="7" type="ORF">SAMN05660472_00585</name>
</gene>
<dbReference type="InterPro" id="IPR025662">
    <property type="entry name" value="Sigma_54_int_dom_ATP-bd_1"/>
</dbReference>
<proteinExistence type="predicted"/>
<reference evidence="7 8" key="1">
    <citation type="submission" date="2016-10" db="EMBL/GenBank/DDBJ databases">
        <authorList>
            <person name="de Groot N.N."/>
        </authorList>
    </citation>
    <scope>NUCLEOTIDE SEQUENCE [LARGE SCALE GENOMIC DNA]</scope>
    <source>
        <strain evidence="7 8">DSM 18346</strain>
    </source>
</reference>
<organism evidence="7 8">
    <name type="scientific">Natronincola ferrireducens</name>
    <dbReference type="NCBI Taxonomy" id="393762"/>
    <lineage>
        <taxon>Bacteria</taxon>
        <taxon>Bacillati</taxon>
        <taxon>Bacillota</taxon>
        <taxon>Clostridia</taxon>
        <taxon>Peptostreptococcales</taxon>
        <taxon>Natronincolaceae</taxon>
        <taxon>Natronincola</taxon>
    </lineage>
</organism>
<keyword evidence="3" id="KW-0067">ATP-binding</keyword>
<dbReference type="InterPro" id="IPR009057">
    <property type="entry name" value="Homeodomain-like_sf"/>
</dbReference>
<dbReference type="InterPro" id="IPR013767">
    <property type="entry name" value="PAS_fold"/>
</dbReference>
<dbReference type="GO" id="GO:0005524">
    <property type="term" value="F:ATP binding"/>
    <property type="evidence" value="ECO:0007669"/>
    <property type="project" value="UniProtKB-KW"/>
</dbReference>
<dbReference type="InterPro" id="IPR058031">
    <property type="entry name" value="AAA_lid_NorR"/>
</dbReference>
<dbReference type="SUPFAM" id="SSF46689">
    <property type="entry name" value="Homeodomain-like"/>
    <property type="match status" value="1"/>
</dbReference>
<keyword evidence="1" id="KW-0547">Nucleotide-binding</keyword>
<dbReference type="PROSITE" id="PS00675">
    <property type="entry name" value="SIGMA54_INTERACT_1"/>
    <property type="match status" value="1"/>
</dbReference>
<evidence type="ECO:0000259" key="5">
    <source>
        <dbReference type="PROSITE" id="PS50045"/>
    </source>
</evidence>
<feature type="domain" description="PAS" evidence="6">
    <location>
        <begin position="19"/>
        <end position="72"/>
    </location>
</feature>
<dbReference type="SMART" id="SM00091">
    <property type="entry name" value="PAS"/>
    <property type="match status" value="1"/>
</dbReference>
<dbReference type="InterPro" id="IPR003593">
    <property type="entry name" value="AAA+_ATPase"/>
</dbReference>
<keyword evidence="2" id="KW-0058">Aromatic hydrocarbons catabolism</keyword>
<dbReference type="Gene3D" id="1.10.10.60">
    <property type="entry name" value="Homeodomain-like"/>
    <property type="match status" value="1"/>
</dbReference>
<sequence>MMVKDSRKLEAALHKTQKEVRMLNEIIENLSDGIYITDGEGNTLRVNRTYEKMAGLKGEELMGKNMKDLVEEGYFSQSATLQVLKLKTPATVMYTVKTGKRLLAKGVPVFDKNDRIKMIVNNVWDLTAIYNLESETIATKTKLQEEEGNFIFHSEAMDKVVELARKASKVNSNILILGESGVGKDVIAKLIHNASNYKGDYIKINCAAIPEHLLESELFGYEEGSFTGAKKEGKPGMFELAHRGTIFLDEIAEIPIHLQAKLLRVIQEKEVIRIGGTKQIDVDARIIAATNRELEIMVREGKFREDLYYRLNVVPIRIPPLRQRKEDIIPLVHYFTKLFNKKYHFHKSFSKETLEIFYHYKWHGNVRELQNIIERLVVVTDKDLIIKVDVEGILNLQYDHDNITAEDQLKDAVKKLESKLIKEALKNHKSTRKAAKKLGIDQSTLVRKIKKYGIKYDEISHQNDAF</sequence>
<dbReference type="PROSITE" id="PS50045">
    <property type="entry name" value="SIGMA54_INTERACT_4"/>
    <property type="match status" value="1"/>
</dbReference>
<dbReference type="Gene3D" id="3.30.450.20">
    <property type="entry name" value="PAS domain"/>
    <property type="match status" value="1"/>
</dbReference>
<evidence type="ECO:0000259" key="6">
    <source>
        <dbReference type="PROSITE" id="PS50112"/>
    </source>
</evidence>
<dbReference type="AlphaFoldDB" id="A0A1G8YPC2"/>
<dbReference type="CDD" id="cd00130">
    <property type="entry name" value="PAS"/>
    <property type="match status" value="1"/>
</dbReference>
<dbReference type="PANTHER" id="PTHR32071:SF57">
    <property type="entry name" value="C4-DICARBOXYLATE TRANSPORT TRANSCRIPTIONAL REGULATORY PROTEIN DCTD"/>
    <property type="match status" value="1"/>
</dbReference>
<name>A0A1G8YPC2_9FIRM</name>
<dbReference type="EMBL" id="FNFP01000001">
    <property type="protein sequence ID" value="SDK03890.1"/>
    <property type="molecule type" value="Genomic_DNA"/>
</dbReference>
<accession>A0A1G8YPC2</accession>
<dbReference type="CDD" id="cd00009">
    <property type="entry name" value="AAA"/>
    <property type="match status" value="1"/>
</dbReference>
<dbReference type="InterPro" id="IPR030828">
    <property type="entry name" value="HTH_TyrR"/>
</dbReference>
<dbReference type="InterPro" id="IPR027417">
    <property type="entry name" value="P-loop_NTPase"/>
</dbReference>
<dbReference type="Pfam" id="PF18024">
    <property type="entry name" value="HTH_50"/>
    <property type="match status" value="1"/>
</dbReference>
<dbReference type="InterPro" id="IPR000014">
    <property type="entry name" value="PAS"/>
</dbReference>
<dbReference type="PANTHER" id="PTHR32071">
    <property type="entry name" value="TRANSCRIPTIONAL REGULATORY PROTEIN"/>
    <property type="match status" value="1"/>
</dbReference>
<evidence type="ECO:0000313" key="7">
    <source>
        <dbReference type="EMBL" id="SDK03890.1"/>
    </source>
</evidence>
<keyword evidence="8" id="KW-1185">Reference proteome</keyword>
<dbReference type="SMART" id="SM00382">
    <property type="entry name" value="AAA"/>
    <property type="match status" value="1"/>
</dbReference>